<dbReference type="PANTHER" id="PTHR46481">
    <property type="entry name" value="ZINC FINGER BED DOMAIN-CONTAINING PROTEIN 4"/>
    <property type="match status" value="1"/>
</dbReference>
<feature type="domain" description="BED-type" evidence="9">
    <location>
        <begin position="85"/>
        <end position="117"/>
    </location>
</feature>
<dbReference type="InterPro" id="IPR036236">
    <property type="entry name" value="Znf_C2H2_sf"/>
</dbReference>
<evidence type="ECO:0000256" key="3">
    <source>
        <dbReference type="ARBA" id="ARBA00022771"/>
    </source>
</evidence>
<reference evidence="11 12" key="1">
    <citation type="submission" date="2015-12" db="EMBL/GenBank/DDBJ databases">
        <title>The genome of Folsomia candida.</title>
        <authorList>
            <person name="Faddeeva A."/>
            <person name="Derks M.F."/>
            <person name="Anvar Y."/>
            <person name="Smit S."/>
            <person name="Van Straalen N."/>
            <person name="Roelofs D."/>
        </authorList>
    </citation>
    <scope>NUCLEOTIDE SEQUENCE [LARGE SCALE GENOMIC DNA]</scope>
    <source>
        <strain evidence="11 12">VU population</strain>
        <tissue evidence="11">Whole body</tissue>
    </source>
</reference>
<dbReference type="SUPFAM" id="SSF140996">
    <property type="entry name" value="Hermes dimerisation domain"/>
    <property type="match status" value="1"/>
</dbReference>
<keyword evidence="7" id="KW-0804">Transcription</keyword>
<evidence type="ECO:0000256" key="6">
    <source>
        <dbReference type="ARBA" id="ARBA00023125"/>
    </source>
</evidence>
<gene>
    <name evidence="11" type="ORF">Fcan01_27248</name>
</gene>
<evidence type="ECO:0000259" key="9">
    <source>
        <dbReference type="Pfam" id="PF02892"/>
    </source>
</evidence>
<evidence type="ECO:0000313" key="12">
    <source>
        <dbReference type="Proteomes" id="UP000198287"/>
    </source>
</evidence>
<proteinExistence type="predicted"/>
<evidence type="ECO:0000256" key="5">
    <source>
        <dbReference type="ARBA" id="ARBA00023015"/>
    </source>
</evidence>
<keyword evidence="4" id="KW-0862">Zinc</keyword>
<evidence type="ECO:0000256" key="2">
    <source>
        <dbReference type="ARBA" id="ARBA00022723"/>
    </source>
</evidence>
<dbReference type="GO" id="GO:0005634">
    <property type="term" value="C:nucleus"/>
    <property type="evidence" value="ECO:0007669"/>
    <property type="project" value="UniProtKB-SubCell"/>
</dbReference>
<name>A0A226CZT0_FOLCA</name>
<protein>
    <submittedName>
        <fullName evidence="11">Putative AC transposase</fullName>
    </submittedName>
</protein>
<dbReference type="PANTHER" id="PTHR46481:SF10">
    <property type="entry name" value="ZINC FINGER BED DOMAIN-CONTAINING PROTEIN 39"/>
    <property type="match status" value="1"/>
</dbReference>
<dbReference type="OMA" id="INEDWEM"/>
<comment type="caution">
    <text evidence="11">The sequence shown here is derived from an EMBL/GenBank/DDBJ whole genome shotgun (WGS) entry which is preliminary data.</text>
</comment>
<dbReference type="EMBL" id="LNIX01000050">
    <property type="protein sequence ID" value="OXA37987.1"/>
    <property type="molecule type" value="Genomic_DNA"/>
</dbReference>
<evidence type="ECO:0000256" key="4">
    <source>
        <dbReference type="ARBA" id="ARBA00022833"/>
    </source>
</evidence>
<accession>A0A226CZT0</accession>
<dbReference type="InterPro" id="IPR003656">
    <property type="entry name" value="Znf_BED"/>
</dbReference>
<keyword evidence="8" id="KW-0539">Nucleus</keyword>
<dbReference type="Proteomes" id="UP000198287">
    <property type="component" value="Unassembled WGS sequence"/>
</dbReference>
<evidence type="ECO:0000256" key="1">
    <source>
        <dbReference type="ARBA" id="ARBA00004123"/>
    </source>
</evidence>
<feature type="domain" description="HAT C-terminal dimerisation" evidence="10">
    <location>
        <begin position="566"/>
        <end position="647"/>
    </location>
</feature>
<dbReference type="InterPro" id="IPR052035">
    <property type="entry name" value="ZnF_BED_domain_contain"/>
</dbReference>
<sequence length="670" mass="77222">MTEWRDTYSLSIVFRFRAPGMSESVPKSGTSADYGNNDIQIISDDDEEDQRIKKRKIAQRGAEEIGTLKLKKSLLNVHFEWDNTENGFMCIHCRNIMKADKSGSTSNLGRHIKRKHPTIHANNIESQNKITQFTYSVDKEVKYSQEEFEKSLVNFILLSSQPFTLVQEKSFIEMIYKCNPKTQLPSATTIKRRITELYDIEKNNLKNLIQSIESKVSFTVDVWTSKTQVAFQGVMMHWIGKDWTLNELPLDLDILHGSHTGETLATSFMNILKEFDLHNRILAITTDNASNCDTFFSNIQMQLELKGIEFDIENQRVRCLAHIINLACKDAIAFLKVGKPSKFNSSDQSEVDEDEDENNLHQDYGDIIPTGSILQKPFENTLRNDKKLALLILAEDEWGKVQEMLVFLKPFKKTTNYLQEGVIPTMALSALIYQKLYDHLENYSNDNTHSEWILVAAKQAYDKLNKYYPTSDGLVYVVGTVLDPRCKMEWYNRACFEKPIIKEYRRIVKQCWESKCKPILGRIEPTCQRQNSAASYFDNKKKNISNDLFDELMNKNKKPQSENRDELQTYLDEKPISCEFGSVLLWWQANEYRFPTLSKMARDFLAVSGTGVPVERLFSGGPDLIAPRRCSLRPSTIRKCMCLKGWVTSKNQEAIKKQSTDAIVEKMFGK</sequence>
<organism evidence="11 12">
    <name type="scientific">Folsomia candida</name>
    <name type="common">Springtail</name>
    <dbReference type="NCBI Taxonomy" id="158441"/>
    <lineage>
        <taxon>Eukaryota</taxon>
        <taxon>Metazoa</taxon>
        <taxon>Ecdysozoa</taxon>
        <taxon>Arthropoda</taxon>
        <taxon>Hexapoda</taxon>
        <taxon>Collembola</taxon>
        <taxon>Entomobryomorpha</taxon>
        <taxon>Isotomoidea</taxon>
        <taxon>Isotomidae</taxon>
        <taxon>Proisotominae</taxon>
        <taxon>Folsomia</taxon>
    </lineage>
</organism>
<dbReference type="Pfam" id="PF05699">
    <property type="entry name" value="Dimer_Tnp_hAT"/>
    <property type="match status" value="1"/>
</dbReference>
<keyword evidence="3" id="KW-0863">Zinc-finger</keyword>
<dbReference type="GO" id="GO:0008270">
    <property type="term" value="F:zinc ion binding"/>
    <property type="evidence" value="ECO:0007669"/>
    <property type="project" value="UniProtKB-KW"/>
</dbReference>
<comment type="subcellular location">
    <subcellularLocation>
        <location evidence="1">Nucleus</location>
    </subcellularLocation>
</comment>
<dbReference type="InterPro" id="IPR012337">
    <property type="entry name" value="RNaseH-like_sf"/>
</dbReference>
<dbReference type="GO" id="GO:0003677">
    <property type="term" value="F:DNA binding"/>
    <property type="evidence" value="ECO:0007669"/>
    <property type="project" value="UniProtKB-KW"/>
</dbReference>
<dbReference type="Pfam" id="PF02892">
    <property type="entry name" value="zf-BED"/>
    <property type="match status" value="1"/>
</dbReference>
<dbReference type="GO" id="GO:0046983">
    <property type="term" value="F:protein dimerization activity"/>
    <property type="evidence" value="ECO:0007669"/>
    <property type="project" value="InterPro"/>
</dbReference>
<keyword evidence="2" id="KW-0479">Metal-binding</keyword>
<dbReference type="InterPro" id="IPR008906">
    <property type="entry name" value="HATC_C_dom"/>
</dbReference>
<dbReference type="GO" id="GO:0009791">
    <property type="term" value="P:post-embryonic development"/>
    <property type="evidence" value="ECO:0007669"/>
    <property type="project" value="UniProtKB-ARBA"/>
</dbReference>
<dbReference type="SUPFAM" id="SSF53098">
    <property type="entry name" value="Ribonuclease H-like"/>
    <property type="match status" value="1"/>
</dbReference>
<dbReference type="SUPFAM" id="SSF57667">
    <property type="entry name" value="beta-beta-alpha zinc fingers"/>
    <property type="match status" value="1"/>
</dbReference>
<evidence type="ECO:0000256" key="7">
    <source>
        <dbReference type="ARBA" id="ARBA00023163"/>
    </source>
</evidence>
<dbReference type="AlphaFoldDB" id="A0A226CZT0"/>
<evidence type="ECO:0000259" key="10">
    <source>
        <dbReference type="Pfam" id="PF05699"/>
    </source>
</evidence>
<keyword evidence="12" id="KW-1185">Reference proteome</keyword>
<evidence type="ECO:0000313" key="11">
    <source>
        <dbReference type="EMBL" id="OXA37987.1"/>
    </source>
</evidence>
<evidence type="ECO:0000256" key="8">
    <source>
        <dbReference type="ARBA" id="ARBA00023242"/>
    </source>
</evidence>
<dbReference type="SMART" id="SM00614">
    <property type="entry name" value="ZnF_BED"/>
    <property type="match status" value="1"/>
</dbReference>
<keyword evidence="6" id="KW-0238">DNA-binding</keyword>
<dbReference type="OrthoDB" id="1607513at2759"/>
<keyword evidence="5" id="KW-0805">Transcription regulation</keyword>